<reference evidence="12 13" key="1">
    <citation type="submission" date="2019-02" db="EMBL/GenBank/DDBJ databases">
        <title>Deep-cultivation of Planctomycetes and their phenomic and genomic characterization uncovers novel biology.</title>
        <authorList>
            <person name="Wiegand S."/>
            <person name="Jogler M."/>
            <person name="Boedeker C."/>
            <person name="Pinto D."/>
            <person name="Vollmers J."/>
            <person name="Rivas-Marin E."/>
            <person name="Kohn T."/>
            <person name="Peeters S.H."/>
            <person name="Heuer A."/>
            <person name="Rast P."/>
            <person name="Oberbeckmann S."/>
            <person name="Bunk B."/>
            <person name="Jeske O."/>
            <person name="Meyerdierks A."/>
            <person name="Storesund J.E."/>
            <person name="Kallscheuer N."/>
            <person name="Luecker S."/>
            <person name="Lage O.M."/>
            <person name="Pohl T."/>
            <person name="Merkel B.J."/>
            <person name="Hornburger P."/>
            <person name="Mueller R.-W."/>
            <person name="Bruemmer F."/>
            <person name="Labrenz M."/>
            <person name="Spormann A.M."/>
            <person name="Op den Camp H."/>
            <person name="Overmann J."/>
            <person name="Amann R."/>
            <person name="Jetten M.S.M."/>
            <person name="Mascher T."/>
            <person name="Medema M.H."/>
            <person name="Devos D.P."/>
            <person name="Kaster A.-K."/>
            <person name="Ovreas L."/>
            <person name="Rohde M."/>
            <person name="Galperin M.Y."/>
            <person name="Jogler C."/>
        </authorList>
    </citation>
    <scope>NUCLEOTIDE SEQUENCE [LARGE SCALE GENOMIC DNA]</scope>
    <source>
        <strain evidence="12 13">Mal33</strain>
    </source>
</reference>
<feature type="transmembrane region" description="Helical" evidence="10">
    <location>
        <begin position="6"/>
        <end position="25"/>
    </location>
</feature>
<dbReference type="AlphaFoldDB" id="A0A518J089"/>
<dbReference type="InterPro" id="IPR038770">
    <property type="entry name" value="Na+/solute_symporter_sf"/>
</dbReference>
<name>A0A518J089_9BACT</name>
<feature type="transmembrane region" description="Helical" evidence="10">
    <location>
        <begin position="90"/>
        <end position="113"/>
    </location>
</feature>
<accession>A0A518J089</accession>
<dbReference type="GO" id="GO:0005886">
    <property type="term" value="C:plasma membrane"/>
    <property type="evidence" value="ECO:0007669"/>
    <property type="project" value="UniProtKB-SubCell"/>
</dbReference>
<dbReference type="InterPro" id="IPR006037">
    <property type="entry name" value="RCK_C"/>
</dbReference>
<feature type="domain" description="RCK C-terminal" evidence="11">
    <location>
        <begin position="403"/>
        <end position="487"/>
    </location>
</feature>
<dbReference type="SUPFAM" id="SSF116726">
    <property type="entry name" value="TrkA C-terminal domain-like"/>
    <property type="match status" value="1"/>
</dbReference>
<comment type="subcellular location">
    <subcellularLocation>
        <location evidence="1">Cell membrane</location>
        <topology evidence="1">Multi-pass membrane protein</topology>
    </subcellularLocation>
</comment>
<evidence type="ECO:0000256" key="3">
    <source>
        <dbReference type="ARBA" id="ARBA00022449"/>
    </source>
</evidence>
<keyword evidence="6 10" id="KW-0812">Transmembrane</keyword>
<evidence type="ECO:0000256" key="8">
    <source>
        <dbReference type="ARBA" id="ARBA00023065"/>
    </source>
</evidence>
<evidence type="ECO:0000256" key="5">
    <source>
        <dbReference type="ARBA" id="ARBA00022538"/>
    </source>
</evidence>
<evidence type="ECO:0000256" key="1">
    <source>
        <dbReference type="ARBA" id="ARBA00004651"/>
    </source>
</evidence>
<dbReference type="GO" id="GO:1902600">
    <property type="term" value="P:proton transmembrane transport"/>
    <property type="evidence" value="ECO:0007669"/>
    <property type="project" value="InterPro"/>
</dbReference>
<dbReference type="Pfam" id="PF02080">
    <property type="entry name" value="TrkA_C"/>
    <property type="match status" value="1"/>
</dbReference>
<sequence length="606" mass="64889">MLSIETLILITGILLLLGIASNKFSARMGVPVLFLFLVIGMLAGSEGIGGIEFEDYALANGIGTVALCLILFDGGIRTPYASIRSAWKPAGVLATVGVVITALITGIAASWILGLSLWQGLLLGSIVGSTDASVVFAVLRGGGVHIRPRLANTLEVESGSNDPMAIFLTVGLIQMLGGEVPFGFGLVTLFLNQLAVGVFVGIAVGWTGAWLLRHIRLEAAGLYPVMATALGLFSFGFAAELGGSGFLSVYLTGIVIGNRRPIFHRGILLFYDGVTWICQILMFIALGILSFPSRLIDVAIPALMIAFILIFIARPVAVFICAAPFKFSTRELTFLSWVGLKGAVPITLATFPMIAGLPSASVLFDTVFFVVLVSALVQGWTLPTIARRLKLEVSKRHQAPVTLELSSLRNVDADIVDYYVDENCRATNCLIKDLALPDGVVIGLIVRDDQIIMPQGRSELQSGDHVIVMMRPQVRVLVDQVFANRKHPASKKLGDLEFPLRGSIRMSDLNLFYDLNVDKDKNATLDQWIRRRLAPKIPVAGDVVQFDQIAFHVRDLSANGGIEFVGMVFQAAGDSGDGAADGAITKNGALAGDSQRSVEHGEEASV</sequence>
<dbReference type="GO" id="GO:0015297">
    <property type="term" value="F:antiporter activity"/>
    <property type="evidence" value="ECO:0007669"/>
    <property type="project" value="UniProtKB-KW"/>
</dbReference>
<feature type="transmembrane region" description="Helical" evidence="10">
    <location>
        <begin position="164"/>
        <end position="187"/>
    </location>
</feature>
<keyword evidence="7 10" id="KW-1133">Transmembrane helix</keyword>
<keyword evidence="3" id="KW-0050">Antiport</keyword>
<gene>
    <name evidence="12" type="primary">nhaP_2</name>
    <name evidence="12" type="ORF">Mal33_47750</name>
</gene>
<dbReference type="NCBIfam" id="NF003714">
    <property type="entry name" value="PRK05326.1-1"/>
    <property type="match status" value="1"/>
</dbReference>
<dbReference type="EMBL" id="CP036318">
    <property type="protein sequence ID" value="QDV58750.1"/>
    <property type="molecule type" value="Genomic_DNA"/>
</dbReference>
<dbReference type="PANTHER" id="PTHR32507">
    <property type="entry name" value="NA(+)/H(+) ANTIPORTER 1"/>
    <property type="match status" value="1"/>
</dbReference>
<dbReference type="InterPro" id="IPR036318">
    <property type="entry name" value="FAD-bd_PCMH-like_sf"/>
</dbReference>
<dbReference type="Pfam" id="PF00999">
    <property type="entry name" value="Na_H_Exchanger"/>
    <property type="match status" value="1"/>
</dbReference>
<keyword evidence="5" id="KW-0633">Potassium transport</keyword>
<dbReference type="Proteomes" id="UP000316770">
    <property type="component" value="Chromosome"/>
</dbReference>
<dbReference type="PANTHER" id="PTHR32507:SF7">
    <property type="entry name" value="K(+)_H(+) ANTIPORTER NHAP2"/>
    <property type="match status" value="1"/>
</dbReference>
<proteinExistence type="predicted"/>
<dbReference type="RefSeq" id="WP_145289402.1">
    <property type="nucleotide sequence ID" value="NZ_CP036318.1"/>
</dbReference>
<feature type="transmembrane region" description="Helical" evidence="10">
    <location>
        <begin position="194"/>
        <end position="212"/>
    </location>
</feature>
<feature type="transmembrane region" description="Helical" evidence="10">
    <location>
        <begin position="334"/>
        <end position="355"/>
    </location>
</feature>
<dbReference type="PROSITE" id="PS51202">
    <property type="entry name" value="RCK_C"/>
    <property type="match status" value="1"/>
</dbReference>
<dbReference type="InterPro" id="IPR036721">
    <property type="entry name" value="RCK_C_sf"/>
</dbReference>
<dbReference type="GO" id="GO:0008324">
    <property type="term" value="F:monoatomic cation transmembrane transporter activity"/>
    <property type="evidence" value="ECO:0007669"/>
    <property type="project" value="InterPro"/>
</dbReference>
<dbReference type="SUPFAM" id="SSF56176">
    <property type="entry name" value="FAD-binding/transporter-associated domain-like"/>
    <property type="match status" value="1"/>
</dbReference>
<dbReference type="NCBIfam" id="NF003716">
    <property type="entry name" value="PRK05326.1-3"/>
    <property type="match status" value="1"/>
</dbReference>
<keyword evidence="4" id="KW-1003">Cell membrane</keyword>
<feature type="transmembrane region" description="Helical" evidence="10">
    <location>
        <begin position="32"/>
        <end position="51"/>
    </location>
</feature>
<keyword evidence="2" id="KW-0813">Transport</keyword>
<evidence type="ECO:0000256" key="10">
    <source>
        <dbReference type="SAM" id="Phobius"/>
    </source>
</evidence>
<evidence type="ECO:0000256" key="7">
    <source>
        <dbReference type="ARBA" id="ARBA00022989"/>
    </source>
</evidence>
<keyword evidence="8" id="KW-0406">Ion transport</keyword>
<evidence type="ECO:0000259" key="11">
    <source>
        <dbReference type="PROSITE" id="PS51202"/>
    </source>
</evidence>
<feature type="transmembrane region" description="Helical" evidence="10">
    <location>
        <begin position="232"/>
        <end position="256"/>
    </location>
</feature>
<evidence type="ECO:0000256" key="9">
    <source>
        <dbReference type="ARBA" id="ARBA00023136"/>
    </source>
</evidence>
<evidence type="ECO:0000256" key="4">
    <source>
        <dbReference type="ARBA" id="ARBA00022475"/>
    </source>
</evidence>
<dbReference type="Gene3D" id="1.20.1530.20">
    <property type="match status" value="1"/>
</dbReference>
<keyword evidence="9 10" id="KW-0472">Membrane</keyword>
<feature type="transmembrane region" description="Helical" evidence="10">
    <location>
        <begin position="367"/>
        <end position="386"/>
    </location>
</feature>
<organism evidence="12 13">
    <name type="scientific">Rosistilla oblonga</name>
    <dbReference type="NCBI Taxonomy" id="2527990"/>
    <lineage>
        <taxon>Bacteria</taxon>
        <taxon>Pseudomonadati</taxon>
        <taxon>Planctomycetota</taxon>
        <taxon>Planctomycetia</taxon>
        <taxon>Pirellulales</taxon>
        <taxon>Pirellulaceae</taxon>
        <taxon>Rosistilla</taxon>
    </lineage>
</organism>
<protein>
    <submittedName>
        <fullName evidence="12">K(+)/H(+) antiporter NhaP</fullName>
    </submittedName>
</protein>
<evidence type="ECO:0000313" key="12">
    <source>
        <dbReference type="EMBL" id="QDV58750.1"/>
    </source>
</evidence>
<keyword evidence="5" id="KW-0630">Potassium</keyword>
<evidence type="ECO:0000313" key="13">
    <source>
        <dbReference type="Proteomes" id="UP000316770"/>
    </source>
</evidence>
<dbReference type="GO" id="GO:0006813">
    <property type="term" value="P:potassium ion transport"/>
    <property type="evidence" value="ECO:0007669"/>
    <property type="project" value="UniProtKB-KW"/>
</dbReference>
<feature type="transmembrane region" description="Helical" evidence="10">
    <location>
        <begin position="268"/>
        <end position="292"/>
    </location>
</feature>
<dbReference type="GO" id="GO:0050660">
    <property type="term" value="F:flavin adenine dinucleotide binding"/>
    <property type="evidence" value="ECO:0007669"/>
    <property type="project" value="InterPro"/>
</dbReference>
<keyword evidence="13" id="KW-1185">Reference proteome</keyword>
<dbReference type="Gene3D" id="3.30.70.1450">
    <property type="entry name" value="Regulator of K+ conductance, C-terminal domain"/>
    <property type="match status" value="1"/>
</dbReference>
<feature type="transmembrane region" description="Helical" evidence="10">
    <location>
        <begin position="298"/>
        <end position="322"/>
    </location>
</feature>
<evidence type="ECO:0000256" key="2">
    <source>
        <dbReference type="ARBA" id="ARBA00022448"/>
    </source>
</evidence>
<dbReference type="InterPro" id="IPR006153">
    <property type="entry name" value="Cation/H_exchanger_TM"/>
</dbReference>
<feature type="transmembrane region" description="Helical" evidence="10">
    <location>
        <begin position="57"/>
        <end position="78"/>
    </location>
</feature>
<evidence type="ECO:0000256" key="6">
    <source>
        <dbReference type="ARBA" id="ARBA00022692"/>
    </source>
</evidence>
<dbReference type="NCBIfam" id="NF003715">
    <property type="entry name" value="PRK05326.1-2"/>
    <property type="match status" value="1"/>
</dbReference>